<keyword evidence="15" id="KW-0511">Multifunctional enzyme</keyword>
<accession>A0A451D5S8</accession>
<evidence type="ECO:0000313" key="24">
    <source>
        <dbReference type="Proteomes" id="UP000294380"/>
    </source>
</evidence>
<feature type="binding site" evidence="19">
    <location>
        <position position="28"/>
    </location>
    <ligand>
        <name>substrate</name>
    </ligand>
</feature>
<evidence type="ECO:0000256" key="18">
    <source>
        <dbReference type="ARBA" id="ARBA00047848"/>
    </source>
</evidence>
<feature type="site" description="Essential for prephenate dehydratase activity" evidence="20">
    <location>
        <position position="277"/>
    </location>
</feature>
<dbReference type="PROSITE" id="PS00857">
    <property type="entry name" value="PREPHENATE_DEHYDR_1"/>
    <property type="match status" value="1"/>
</dbReference>
<feature type="binding site" evidence="19">
    <location>
        <position position="52"/>
    </location>
    <ligand>
        <name>substrate</name>
    </ligand>
</feature>
<dbReference type="Proteomes" id="UP000294380">
    <property type="component" value="Chromosome"/>
</dbReference>
<evidence type="ECO:0000256" key="9">
    <source>
        <dbReference type="ARBA" id="ARBA00022490"/>
    </source>
</evidence>
<proteinExistence type="predicted"/>
<dbReference type="InterPro" id="IPR036263">
    <property type="entry name" value="Chorismate_II_sf"/>
</dbReference>
<dbReference type="GO" id="GO:0005737">
    <property type="term" value="C:cytoplasm"/>
    <property type="evidence" value="ECO:0007669"/>
    <property type="project" value="UniProtKB-SubCell"/>
</dbReference>
<dbReference type="InterPro" id="IPR002701">
    <property type="entry name" value="CM_II_prokaryot"/>
</dbReference>
<evidence type="ECO:0000256" key="7">
    <source>
        <dbReference type="ARBA" id="ARBA00013147"/>
    </source>
</evidence>
<dbReference type="AlphaFoldDB" id="A0A451D5S8"/>
<feature type="domain" description="Prephenate dehydratase" evidence="22">
    <location>
        <begin position="103"/>
        <end position="284"/>
    </location>
</feature>
<evidence type="ECO:0000259" key="21">
    <source>
        <dbReference type="PROSITE" id="PS51168"/>
    </source>
</evidence>
<protein>
    <recommendedName>
        <fullName evidence="8">Bifunctional chorismate mutase/prephenate dehydratase</fullName>
        <ecNumber evidence="7">4.2.1.51</ecNumber>
        <ecNumber evidence="6">5.4.99.5</ecNumber>
    </recommendedName>
    <alternativeName>
        <fullName evidence="17">Chorismate mutase-prephenate dehydratase</fullName>
    </alternativeName>
    <alternativeName>
        <fullName evidence="16">p-protein</fullName>
    </alternativeName>
</protein>
<dbReference type="Pfam" id="PF00800">
    <property type="entry name" value="PDT"/>
    <property type="match status" value="1"/>
</dbReference>
<keyword evidence="13 23" id="KW-0413">Isomerase</keyword>
<evidence type="ECO:0000256" key="12">
    <source>
        <dbReference type="ARBA" id="ARBA00023222"/>
    </source>
</evidence>
<evidence type="ECO:0000256" key="13">
    <source>
        <dbReference type="ARBA" id="ARBA00023235"/>
    </source>
</evidence>
<dbReference type="Gene3D" id="1.20.59.10">
    <property type="entry name" value="Chorismate mutase"/>
    <property type="match status" value="1"/>
</dbReference>
<dbReference type="PROSITE" id="PS51168">
    <property type="entry name" value="CHORISMATE_MUT_2"/>
    <property type="match status" value="1"/>
</dbReference>
<dbReference type="PANTHER" id="PTHR21022:SF19">
    <property type="entry name" value="PREPHENATE DEHYDRATASE-RELATED"/>
    <property type="match status" value="1"/>
</dbReference>
<dbReference type="InterPro" id="IPR008242">
    <property type="entry name" value="Chor_mutase/pphenate_deHydtase"/>
</dbReference>
<keyword evidence="12" id="KW-0584">Phenylalanine biosynthesis</keyword>
<dbReference type="EMBL" id="LR217707">
    <property type="protein sequence ID" value="VFP81162.1"/>
    <property type="molecule type" value="Genomic_DNA"/>
</dbReference>
<dbReference type="PIRSF" id="PIRSF001500">
    <property type="entry name" value="Chor_mut_pdt_Ppr"/>
    <property type="match status" value="1"/>
</dbReference>
<gene>
    <name evidence="23" type="primary">pheA</name>
    <name evidence="23" type="ORF">BUCIKOCA2762_252</name>
</gene>
<organism evidence="23 24">
    <name type="scientific">Buchnera aphidicola</name>
    <name type="common">Cinara kochiana kochiana</name>
    <dbReference type="NCBI Taxonomy" id="2518976"/>
    <lineage>
        <taxon>Bacteria</taxon>
        <taxon>Pseudomonadati</taxon>
        <taxon>Pseudomonadota</taxon>
        <taxon>Gammaproteobacteria</taxon>
        <taxon>Enterobacterales</taxon>
        <taxon>Erwiniaceae</taxon>
        <taxon>Buchnera</taxon>
    </lineage>
</organism>
<evidence type="ECO:0000256" key="10">
    <source>
        <dbReference type="ARBA" id="ARBA00022605"/>
    </source>
</evidence>
<comment type="function">
    <text evidence="2">Catalyzes the Claisen rearrangement of chorismate to prephenate and the decarboxylation/dehydration of prephenate to phenylpyruvate.</text>
</comment>
<evidence type="ECO:0000313" key="23">
    <source>
        <dbReference type="EMBL" id="VFP81162.1"/>
    </source>
</evidence>
<dbReference type="Pfam" id="PF01817">
    <property type="entry name" value="CM_2"/>
    <property type="match status" value="1"/>
</dbReference>
<dbReference type="GO" id="GO:0004664">
    <property type="term" value="F:prephenate dehydratase activity"/>
    <property type="evidence" value="ECO:0007669"/>
    <property type="project" value="UniProtKB-EC"/>
</dbReference>
<feature type="binding site" evidence="19">
    <location>
        <position position="48"/>
    </location>
    <ligand>
        <name>substrate</name>
    </ligand>
</feature>
<dbReference type="InterPro" id="IPR036979">
    <property type="entry name" value="CM_dom_sf"/>
</dbReference>
<dbReference type="EC" id="4.2.1.51" evidence="7"/>
<feature type="binding site" evidence="19">
    <location>
        <position position="88"/>
    </location>
    <ligand>
        <name>substrate</name>
    </ligand>
</feature>
<keyword evidence="9" id="KW-0963">Cytoplasm</keyword>
<dbReference type="SUPFAM" id="SSF53850">
    <property type="entry name" value="Periplasmic binding protein-like II"/>
    <property type="match status" value="1"/>
</dbReference>
<feature type="binding site" evidence="19">
    <location>
        <position position="11"/>
    </location>
    <ligand>
        <name>substrate</name>
    </ligand>
</feature>
<dbReference type="UniPathway" id="UPA00121">
    <property type="reaction ID" value="UER00345"/>
</dbReference>
<dbReference type="RefSeq" id="WP_154028664.1">
    <property type="nucleotide sequence ID" value="NZ_LR217707.1"/>
</dbReference>
<keyword evidence="10" id="KW-0028">Amino-acid biosynthesis</keyword>
<evidence type="ECO:0000256" key="5">
    <source>
        <dbReference type="ARBA" id="ARBA00004817"/>
    </source>
</evidence>
<feature type="binding site" evidence="19">
    <location>
        <position position="39"/>
    </location>
    <ligand>
        <name>substrate</name>
    </ligand>
</feature>
<comment type="pathway">
    <text evidence="5">Metabolic intermediate biosynthesis; prephenate biosynthesis; prephenate from chorismate: step 1/1.</text>
</comment>
<dbReference type="Gene3D" id="3.30.70.260">
    <property type="match status" value="1"/>
</dbReference>
<dbReference type="InterPro" id="IPR018528">
    <property type="entry name" value="Preph_deHydtase_CS"/>
</dbReference>
<dbReference type="SMART" id="SM00830">
    <property type="entry name" value="CM_2"/>
    <property type="match status" value="1"/>
</dbReference>
<dbReference type="UniPathway" id="UPA00120">
    <property type="reaction ID" value="UER00203"/>
</dbReference>
<reference evidence="23 24" key="1">
    <citation type="submission" date="2019-02" db="EMBL/GenBank/DDBJ databases">
        <authorList>
            <person name="Manzano-Marin A."/>
            <person name="Manzano-Marin A."/>
        </authorList>
    </citation>
    <scope>NUCLEOTIDE SEQUENCE [LARGE SCALE GENOMIC DNA]</scope>
    <source>
        <strain evidence="23 24">BuCikochiana</strain>
    </source>
</reference>
<dbReference type="SUPFAM" id="SSF48600">
    <property type="entry name" value="Chorismate mutase II"/>
    <property type="match status" value="1"/>
</dbReference>
<evidence type="ECO:0000256" key="16">
    <source>
        <dbReference type="ARBA" id="ARBA00031175"/>
    </source>
</evidence>
<evidence type="ECO:0000259" key="22">
    <source>
        <dbReference type="PROSITE" id="PS51171"/>
    </source>
</evidence>
<keyword evidence="14 23" id="KW-0456">Lyase</keyword>
<dbReference type="PANTHER" id="PTHR21022">
    <property type="entry name" value="PREPHENATE DEHYDRATASE P PROTEIN"/>
    <property type="match status" value="1"/>
</dbReference>
<evidence type="ECO:0000256" key="17">
    <source>
        <dbReference type="ARBA" id="ARBA00031520"/>
    </source>
</evidence>
<dbReference type="GO" id="GO:0046417">
    <property type="term" value="P:chorismate metabolic process"/>
    <property type="evidence" value="ECO:0007669"/>
    <property type="project" value="InterPro"/>
</dbReference>
<comment type="catalytic activity">
    <reaction evidence="1">
        <text>chorismate = prephenate</text>
        <dbReference type="Rhea" id="RHEA:13897"/>
        <dbReference type="ChEBI" id="CHEBI:29748"/>
        <dbReference type="ChEBI" id="CHEBI:29934"/>
        <dbReference type="EC" id="5.4.99.5"/>
    </reaction>
</comment>
<evidence type="ECO:0000256" key="6">
    <source>
        <dbReference type="ARBA" id="ARBA00012404"/>
    </source>
</evidence>
<comment type="subcellular location">
    <subcellularLocation>
        <location evidence="3">Cytoplasm</location>
    </subcellularLocation>
</comment>
<keyword evidence="11" id="KW-0057">Aromatic amino acid biosynthesis</keyword>
<dbReference type="PROSITE" id="PS51171">
    <property type="entry name" value="PREPHENATE_DEHYDR_3"/>
    <property type="match status" value="1"/>
</dbReference>
<evidence type="ECO:0000256" key="4">
    <source>
        <dbReference type="ARBA" id="ARBA00004741"/>
    </source>
</evidence>
<dbReference type="GO" id="GO:0004106">
    <property type="term" value="F:chorismate mutase activity"/>
    <property type="evidence" value="ECO:0007669"/>
    <property type="project" value="UniProtKB-EC"/>
</dbReference>
<comment type="pathway">
    <text evidence="4">Amino-acid biosynthesis; L-phenylalanine biosynthesis; phenylpyruvate from prephenate: step 1/1.</text>
</comment>
<evidence type="ECO:0000256" key="19">
    <source>
        <dbReference type="PIRSR" id="PIRSR001500-1"/>
    </source>
</evidence>
<dbReference type="GO" id="GO:0009094">
    <property type="term" value="P:L-phenylalanine biosynthetic process"/>
    <property type="evidence" value="ECO:0007669"/>
    <property type="project" value="UniProtKB-UniPathway"/>
</dbReference>
<dbReference type="OrthoDB" id="9802281at2"/>
<name>A0A451D5S8_9GAMM</name>
<dbReference type="Gene3D" id="3.40.190.10">
    <property type="entry name" value="Periplasmic binding protein-like II"/>
    <property type="match status" value="2"/>
</dbReference>
<dbReference type="InterPro" id="IPR001086">
    <property type="entry name" value="Preph_deHydtase"/>
</dbReference>
<evidence type="ECO:0000256" key="8">
    <source>
        <dbReference type="ARBA" id="ARBA00014401"/>
    </source>
</evidence>
<evidence type="ECO:0000256" key="1">
    <source>
        <dbReference type="ARBA" id="ARBA00000824"/>
    </source>
</evidence>
<evidence type="ECO:0000256" key="3">
    <source>
        <dbReference type="ARBA" id="ARBA00004496"/>
    </source>
</evidence>
<sequence>MDKKRILNFLRKKIDCIDYKIIKLLSSRESLSINILKNKIYNKFNVRDKNREIELFQNLYQYSKKNKINPIFIKKIFKIIVENSVIIQKNYKNEILKNQKKYLCAYLGPIGSYSSALFNRISNNKKKLLIPNEHNTFNSVIKSLKNDNCNFALLPIENRVSGIIPEVYDILKKHKKIYIIKEFYVKIEHHLFANKNCFFNQIKQVYSHIQPFKQCSIFINKFPEWNKKYFNSTSAGMKQLAAEKQKTSAAIGNSIGGSYYNLKKIAINISNINNNITRFILIAKNPKKINSTMSAKITIIIKITNHKINKNKILEILKKRKIKILTMILIKKTSNIIEATYLLDIKAYIESEIIQNTLLDIKKYTKYIKILGCYPIEKNITKLY</sequence>
<evidence type="ECO:0000256" key="2">
    <source>
        <dbReference type="ARBA" id="ARBA00002364"/>
    </source>
</evidence>
<feature type="binding site" evidence="19">
    <location>
        <position position="84"/>
    </location>
    <ligand>
        <name>substrate</name>
    </ligand>
</feature>
<evidence type="ECO:0000256" key="15">
    <source>
        <dbReference type="ARBA" id="ARBA00023268"/>
    </source>
</evidence>
<evidence type="ECO:0000256" key="20">
    <source>
        <dbReference type="PIRSR" id="PIRSR001500-2"/>
    </source>
</evidence>
<dbReference type="EC" id="5.4.99.5" evidence="6"/>
<feature type="domain" description="Chorismate mutase" evidence="21">
    <location>
        <begin position="1"/>
        <end position="92"/>
    </location>
</feature>
<evidence type="ECO:0000256" key="11">
    <source>
        <dbReference type="ARBA" id="ARBA00023141"/>
    </source>
</evidence>
<comment type="catalytic activity">
    <reaction evidence="18">
        <text>prephenate + H(+) = 3-phenylpyruvate + CO2 + H2O</text>
        <dbReference type="Rhea" id="RHEA:21648"/>
        <dbReference type="ChEBI" id="CHEBI:15377"/>
        <dbReference type="ChEBI" id="CHEBI:15378"/>
        <dbReference type="ChEBI" id="CHEBI:16526"/>
        <dbReference type="ChEBI" id="CHEBI:18005"/>
        <dbReference type="ChEBI" id="CHEBI:29934"/>
        <dbReference type="EC" id="4.2.1.51"/>
    </reaction>
</comment>
<evidence type="ECO:0000256" key="14">
    <source>
        <dbReference type="ARBA" id="ARBA00023239"/>
    </source>
</evidence>